<dbReference type="Pfam" id="PF02195">
    <property type="entry name" value="ParB_N"/>
    <property type="match status" value="1"/>
</dbReference>
<comment type="caution">
    <text evidence="6">The sequence shown here is derived from an EMBL/GenBank/DDBJ whole genome shotgun (WGS) entry which is preliminary data.</text>
</comment>
<dbReference type="InterPro" id="IPR041468">
    <property type="entry name" value="HTH_ParB/Spo0J"/>
</dbReference>
<dbReference type="InterPro" id="IPR003115">
    <property type="entry name" value="ParB_N"/>
</dbReference>
<dbReference type="FunFam" id="1.10.10.2830:FF:000001">
    <property type="entry name" value="Chromosome partitioning protein ParB"/>
    <property type="match status" value="1"/>
</dbReference>
<dbReference type="Gene3D" id="1.10.10.2830">
    <property type="match status" value="1"/>
</dbReference>
<dbReference type="InterPro" id="IPR004437">
    <property type="entry name" value="ParB/RepB/Spo0J"/>
</dbReference>
<keyword evidence="2" id="KW-0159">Chromosome partition</keyword>
<evidence type="ECO:0000256" key="1">
    <source>
        <dbReference type="ARBA" id="ARBA00006295"/>
    </source>
</evidence>
<name>A0A7W5D2B6_9ACTN</name>
<accession>A0A7W5D2B6</accession>
<sequence length="392" mass="43546">MAKPNKSGLGRGLSSLLGDSYESARPAQPHKAAPRSEEKKTESGSAKAPVPSQQRERVVVELGEIDEYDPILEPRTIQSRDAVIPLEGAKGENPSKPPTSVAKTSPAVSNQRPEGVMKGVPAEQARVVSRASQNANEMDITKIKPNPDQPRTNFKEEDLEELASSIKKDGLLQPIIVREVADGTYQIIAGERRWQASQRAGLKKVPVIIKEADNDKALELALIENIQRSDLNPIEEAYGYRRLMERKGMTQAEVAQAVSKGRSTVANLLRLLDLPEEAQRMLFDGEITEGHARAILSIKNEVAQEKLIEKLKEQRLTVRETEQLARLFSGKEMSSDQPSPRQPLPTAYKKVAKALRDVLQTNVRIKSAKGKNKIEIEFTDEDDLRRIFDEIA</sequence>
<dbReference type="FunFam" id="3.90.1530.30:FF:000001">
    <property type="entry name" value="Chromosome partitioning protein ParB"/>
    <property type="match status" value="1"/>
</dbReference>
<keyword evidence="3" id="KW-0238">DNA-binding</keyword>
<dbReference type="InterPro" id="IPR050336">
    <property type="entry name" value="Chromosome_partition/occlusion"/>
</dbReference>
<dbReference type="PANTHER" id="PTHR33375:SF1">
    <property type="entry name" value="CHROMOSOME-PARTITIONING PROTEIN PARB-RELATED"/>
    <property type="match status" value="1"/>
</dbReference>
<feature type="region of interest" description="Disordered" evidence="4">
    <location>
        <begin position="1"/>
        <end position="58"/>
    </location>
</feature>
<dbReference type="GeneID" id="93356789"/>
<dbReference type="GO" id="GO:0003677">
    <property type="term" value="F:DNA binding"/>
    <property type="evidence" value="ECO:0007669"/>
    <property type="project" value="UniProtKB-KW"/>
</dbReference>
<dbReference type="AlphaFoldDB" id="A0A7W5D2B6"/>
<dbReference type="SUPFAM" id="SSF110849">
    <property type="entry name" value="ParB/Sulfiredoxin"/>
    <property type="match status" value="1"/>
</dbReference>
<evidence type="ECO:0000313" key="6">
    <source>
        <dbReference type="EMBL" id="MBB3171594.1"/>
    </source>
</evidence>
<dbReference type="InterPro" id="IPR036086">
    <property type="entry name" value="ParB/Sulfiredoxin_sf"/>
</dbReference>
<reference evidence="6 7" key="1">
    <citation type="submission" date="2020-08" db="EMBL/GenBank/DDBJ databases">
        <title>Sequencing the genomes of 1000 actinobacteria strains.</title>
        <authorList>
            <person name="Klenk H.-P."/>
        </authorList>
    </citation>
    <scope>NUCLEOTIDE SEQUENCE [LARGE SCALE GENOMIC DNA]</scope>
    <source>
        <strain evidence="6 7">DSM 22242</strain>
    </source>
</reference>
<evidence type="ECO:0000313" key="7">
    <source>
        <dbReference type="Proteomes" id="UP000530850"/>
    </source>
</evidence>
<evidence type="ECO:0000256" key="4">
    <source>
        <dbReference type="SAM" id="MobiDB-lite"/>
    </source>
</evidence>
<gene>
    <name evidence="6" type="ORF">FHR31_001414</name>
</gene>
<dbReference type="GO" id="GO:0005694">
    <property type="term" value="C:chromosome"/>
    <property type="evidence" value="ECO:0007669"/>
    <property type="project" value="TreeGrafter"/>
</dbReference>
<evidence type="ECO:0000259" key="5">
    <source>
        <dbReference type="SMART" id="SM00470"/>
    </source>
</evidence>
<dbReference type="Gene3D" id="3.90.1530.30">
    <property type="match status" value="1"/>
</dbReference>
<evidence type="ECO:0000256" key="3">
    <source>
        <dbReference type="ARBA" id="ARBA00023125"/>
    </source>
</evidence>
<dbReference type="GO" id="GO:0045881">
    <property type="term" value="P:positive regulation of sporulation resulting in formation of a cellular spore"/>
    <property type="evidence" value="ECO:0007669"/>
    <property type="project" value="TreeGrafter"/>
</dbReference>
<organism evidence="6 7">
    <name type="scientific">Parvibacter caecicola</name>
    <dbReference type="NCBI Taxonomy" id="747645"/>
    <lineage>
        <taxon>Bacteria</taxon>
        <taxon>Bacillati</taxon>
        <taxon>Actinomycetota</taxon>
        <taxon>Coriobacteriia</taxon>
        <taxon>Coriobacteriales</taxon>
        <taxon>Coriobacteriaceae</taxon>
        <taxon>Parvibacter</taxon>
    </lineage>
</organism>
<dbReference type="Proteomes" id="UP000530850">
    <property type="component" value="Unassembled WGS sequence"/>
</dbReference>
<evidence type="ECO:0000256" key="2">
    <source>
        <dbReference type="ARBA" id="ARBA00022829"/>
    </source>
</evidence>
<comment type="similarity">
    <text evidence="1">Belongs to the ParB family.</text>
</comment>
<dbReference type="SMART" id="SM00470">
    <property type="entry name" value="ParB"/>
    <property type="match status" value="1"/>
</dbReference>
<dbReference type="Pfam" id="PF17762">
    <property type="entry name" value="HTH_ParB"/>
    <property type="match status" value="1"/>
</dbReference>
<proteinExistence type="inferred from homology"/>
<dbReference type="GO" id="GO:0007059">
    <property type="term" value="P:chromosome segregation"/>
    <property type="evidence" value="ECO:0007669"/>
    <property type="project" value="UniProtKB-KW"/>
</dbReference>
<dbReference type="EMBL" id="JACHYA010000004">
    <property type="protein sequence ID" value="MBB3171594.1"/>
    <property type="molecule type" value="Genomic_DNA"/>
</dbReference>
<dbReference type="RefSeq" id="WP_235869395.1">
    <property type="nucleotide sequence ID" value="NZ_CAPYQC010000018.1"/>
</dbReference>
<dbReference type="PANTHER" id="PTHR33375">
    <property type="entry name" value="CHROMOSOME-PARTITIONING PROTEIN PARB-RELATED"/>
    <property type="match status" value="1"/>
</dbReference>
<feature type="region of interest" description="Disordered" evidence="4">
    <location>
        <begin position="71"/>
        <end position="153"/>
    </location>
</feature>
<feature type="compositionally biased region" description="Polar residues" evidence="4">
    <location>
        <begin position="101"/>
        <end position="112"/>
    </location>
</feature>
<dbReference type="NCBIfam" id="TIGR00180">
    <property type="entry name" value="parB_part"/>
    <property type="match status" value="1"/>
</dbReference>
<dbReference type="CDD" id="cd16393">
    <property type="entry name" value="SPO0J_N"/>
    <property type="match status" value="1"/>
</dbReference>
<feature type="domain" description="ParB-like N-terminal" evidence="5">
    <location>
        <begin position="136"/>
        <end position="226"/>
    </location>
</feature>
<protein>
    <submittedName>
        <fullName evidence="6">ParB family chromosome partitioning protein</fullName>
    </submittedName>
</protein>